<dbReference type="InterPro" id="IPR043519">
    <property type="entry name" value="NT_sf"/>
</dbReference>
<dbReference type="PANTHER" id="PTHR43449:SF1">
    <property type="entry name" value="POLYMERASE BETA NUCLEOTIDYLTRANSFERASE DOMAIN-CONTAINING PROTEIN"/>
    <property type="match status" value="1"/>
</dbReference>
<feature type="domain" description="Polymerase beta nucleotidyltransferase" evidence="1">
    <location>
        <begin position="25"/>
        <end position="98"/>
    </location>
</feature>
<dbReference type="Pfam" id="PF18765">
    <property type="entry name" value="Polbeta"/>
    <property type="match status" value="1"/>
</dbReference>
<gene>
    <name evidence="2" type="ORF">AEth_00757</name>
</gene>
<dbReference type="SUPFAM" id="SSF81301">
    <property type="entry name" value="Nucleotidyltransferase"/>
    <property type="match status" value="1"/>
</dbReference>
<sequence length="101" mass="11424">MNVTVYEKALKVLENIAKDAFKDSKVQIVLFGSRARGDYAKTSDIDIGILPKGEINRKKLILLREKVENSNIPYKVDVVNPSQTSKEFTEKALKEGILWKS</sequence>
<dbReference type="PANTHER" id="PTHR43449">
    <property type="entry name" value="NUCLEOTIDYLTRANSFERASE"/>
    <property type="match status" value="1"/>
</dbReference>
<accession>A0A8B3S3S9</accession>
<evidence type="ECO:0000313" key="2">
    <source>
        <dbReference type="EMBL" id="RZB31427.1"/>
    </source>
</evidence>
<dbReference type="Gene3D" id="3.30.460.10">
    <property type="entry name" value="Beta Polymerase, domain 2"/>
    <property type="match status" value="1"/>
</dbReference>
<dbReference type="Proteomes" id="UP000291831">
    <property type="component" value="Unassembled WGS sequence"/>
</dbReference>
<dbReference type="AlphaFoldDB" id="A0A8B3S3S9"/>
<organism evidence="2 3">
    <name type="scientific">Candidatus Argoarchaeum ethanivorans</name>
    <dbReference type="NCBI Taxonomy" id="2608793"/>
    <lineage>
        <taxon>Archaea</taxon>
        <taxon>Methanobacteriati</taxon>
        <taxon>Methanobacteriota</taxon>
        <taxon>Stenosarchaea group</taxon>
        <taxon>Methanomicrobia</taxon>
        <taxon>Methanosarcinales</taxon>
        <taxon>Methanosarcinales incertae sedis</taxon>
        <taxon>GOM Arc I cluster</taxon>
        <taxon>Candidatus Argoarchaeum</taxon>
    </lineage>
</organism>
<dbReference type="CDD" id="cd05403">
    <property type="entry name" value="NT_KNTase_like"/>
    <property type="match status" value="1"/>
</dbReference>
<evidence type="ECO:0000313" key="3">
    <source>
        <dbReference type="Proteomes" id="UP000291831"/>
    </source>
</evidence>
<evidence type="ECO:0000259" key="1">
    <source>
        <dbReference type="Pfam" id="PF18765"/>
    </source>
</evidence>
<reference evidence="3" key="1">
    <citation type="submission" date="2019-01" db="EMBL/GenBank/DDBJ databases">
        <title>Anaerobic oxidation of ethane by archaea from a marine hydrocarbon seep.</title>
        <authorList>
            <person name="Musat F."/>
        </authorList>
    </citation>
    <scope>NUCLEOTIDE SEQUENCE [LARGE SCALE GENOMIC DNA]</scope>
</reference>
<comment type="caution">
    <text evidence="2">The sequence shown here is derived from an EMBL/GenBank/DDBJ whole genome shotgun (WGS) entry which is preliminary data.</text>
</comment>
<name>A0A8B3S3S9_9EURY</name>
<dbReference type="EMBL" id="RPGO01000017">
    <property type="protein sequence ID" value="RZB31427.1"/>
    <property type="molecule type" value="Genomic_DNA"/>
</dbReference>
<dbReference type="InterPro" id="IPR041633">
    <property type="entry name" value="Polbeta"/>
</dbReference>
<proteinExistence type="predicted"/>
<protein>
    <recommendedName>
        <fullName evidence="1">Polymerase beta nucleotidyltransferase domain-containing protein</fullName>
    </recommendedName>
</protein>